<evidence type="ECO:0000313" key="2">
    <source>
        <dbReference type="EMBL" id="KAK9165469.1"/>
    </source>
</evidence>
<gene>
    <name evidence="2" type="ORF">Scep_000660</name>
</gene>
<dbReference type="AlphaFoldDB" id="A0AAP0LA94"/>
<feature type="region of interest" description="Disordered" evidence="1">
    <location>
        <begin position="196"/>
        <end position="231"/>
    </location>
</feature>
<accession>A0AAP0LA94</accession>
<dbReference type="EMBL" id="JBBNAG010000001">
    <property type="protein sequence ID" value="KAK9165469.1"/>
    <property type="molecule type" value="Genomic_DNA"/>
</dbReference>
<comment type="caution">
    <text evidence="2">The sequence shown here is derived from an EMBL/GenBank/DDBJ whole genome shotgun (WGS) entry which is preliminary data.</text>
</comment>
<proteinExistence type="predicted"/>
<evidence type="ECO:0000313" key="3">
    <source>
        <dbReference type="Proteomes" id="UP001419268"/>
    </source>
</evidence>
<sequence length="231" mass="25609">MPNLSFILQSQRLRVGEASEMARYSDERRRTARDGLGCGEGTRGGLRRLQSPADGDGRTDGLVAASIAATADLGERERERVDGEFWVWEWLEGASRLEEREEMLRVVRGASARRLPFKRLNGGCASQLVGFLLGHWKMWSRLSGRRKLEDMDVLKIRADEVVFMADLTKRAYHGARQRYEAAVHAAAVRAVEGDDDGVGFGGGGEKGSEEDEGGGAAAVRHVTPRRPTRRW</sequence>
<keyword evidence="3" id="KW-1185">Reference proteome</keyword>
<organism evidence="2 3">
    <name type="scientific">Stephania cephalantha</name>
    <dbReference type="NCBI Taxonomy" id="152367"/>
    <lineage>
        <taxon>Eukaryota</taxon>
        <taxon>Viridiplantae</taxon>
        <taxon>Streptophyta</taxon>
        <taxon>Embryophyta</taxon>
        <taxon>Tracheophyta</taxon>
        <taxon>Spermatophyta</taxon>
        <taxon>Magnoliopsida</taxon>
        <taxon>Ranunculales</taxon>
        <taxon>Menispermaceae</taxon>
        <taxon>Menispermoideae</taxon>
        <taxon>Cissampelideae</taxon>
        <taxon>Stephania</taxon>
    </lineage>
</organism>
<protein>
    <submittedName>
        <fullName evidence="2">Uncharacterized protein</fullName>
    </submittedName>
</protein>
<dbReference type="Proteomes" id="UP001419268">
    <property type="component" value="Unassembled WGS sequence"/>
</dbReference>
<feature type="region of interest" description="Disordered" evidence="1">
    <location>
        <begin position="25"/>
        <end position="57"/>
    </location>
</feature>
<evidence type="ECO:0000256" key="1">
    <source>
        <dbReference type="SAM" id="MobiDB-lite"/>
    </source>
</evidence>
<reference evidence="2 3" key="1">
    <citation type="submission" date="2024-01" db="EMBL/GenBank/DDBJ databases">
        <title>Genome assemblies of Stephania.</title>
        <authorList>
            <person name="Yang L."/>
        </authorList>
    </citation>
    <scope>NUCLEOTIDE SEQUENCE [LARGE SCALE GENOMIC DNA]</scope>
    <source>
        <strain evidence="2">JXDWG</strain>
        <tissue evidence="2">Leaf</tissue>
    </source>
</reference>
<name>A0AAP0LA94_9MAGN</name>
<feature type="compositionally biased region" description="Basic residues" evidence="1">
    <location>
        <begin position="222"/>
        <end position="231"/>
    </location>
</feature>